<dbReference type="EMBL" id="QGNW01000085">
    <property type="protein sequence ID" value="RVW99770.1"/>
    <property type="molecule type" value="Genomic_DNA"/>
</dbReference>
<evidence type="ECO:0000256" key="2">
    <source>
        <dbReference type="ARBA" id="ARBA00009178"/>
    </source>
</evidence>
<comment type="subcellular location">
    <subcellularLocation>
        <location evidence="1">Secreted</location>
    </subcellularLocation>
</comment>
<comment type="similarity">
    <text evidence="2">Belongs to the plant rapid alkalinization factor (RALF) family.</text>
</comment>
<evidence type="ECO:0000313" key="9">
    <source>
        <dbReference type="Proteomes" id="UP000288805"/>
    </source>
</evidence>
<keyword evidence="3" id="KW-0964">Secreted</keyword>
<proteinExistence type="inferred from homology"/>
<name>A0A438IST0_VITVI</name>
<dbReference type="InterPro" id="IPR008801">
    <property type="entry name" value="RALF"/>
</dbReference>
<keyword evidence="4" id="KW-0372">Hormone</keyword>
<dbReference type="PANTHER" id="PTHR33136">
    <property type="entry name" value="RAPID ALKALINIZATION FACTOR-LIKE"/>
    <property type="match status" value="1"/>
</dbReference>
<dbReference type="Proteomes" id="UP000288805">
    <property type="component" value="Unassembled WGS sequence"/>
</dbReference>
<evidence type="ECO:0000256" key="7">
    <source>
        <dbReference type="SAM" id="SignalP"/>
    </source>
</evidence>
<feature type="chain" id="PRO_5019436156" evidence="7">
    <location>
        <begin position="24"/>
        <end position="131"/>
    </location>
</feature>
<protein>
    <submittedName>
        <fullName evidence="8">Protein RALF-like 24</fullName>
    </submittedName>
</protein>
<evidence type="ECO:0000256" key="4">
    <source>
        <dbReference type="ARBA" id="ARBA00022702"/>
    </source>
</evidence>
<sequence length="131" mass="14604">MKENPMTTIYLMLLLLHAHLSICNGLVSVSVVGLNSVKNNEIEAIPKRDCGGEVGQCLGEEMDWEWEISSRRVLVMQKKYISYETLKKDMIPCARPGASYYNCRASGEANPYNRGCEVITGCARGVRDINS</sequence>
<dbReference type="OrthoDB" id="1906275at2759"/>
<reference evidence="8 9" key="1">
    <citation type="journal article" date="2018" name="PLoS Genet.">
        <title>Population sequencing reveals clonal diversity and ancestral inbreeding in the grapevine cultivar Chardonnay.</title>
        <authorList>
            <person name="Roach M.J."/>
            <person name="Johnson D.L."/>
            <person name="Bohlmann J."/>
            <person name="van Vuuren H.J."/>
            <person name="Jones S.J."/>
            <person name="Pretorius I.S."/>
            <person name="Schmidt S.A."/>
            <person name="Borneman A.R."/>
        </authorList>
    </citation>
    <scope>NUCLEOTIDE SEQUENCE [LARGE SCALE GENOMIC DNA]</scope>
    <source>
        <strain evidence="9">cv. Chardonnay</strain>
        <tissue evidence="8">Leaf</tissue>
    </source>
</reference>
<organism evidence="8 9">
    <name type="scientific">Vitis vinifera</name>
    <name type="common">Grape</name>
    <dbReference type="NCBI Taxonomy" id="29760"/>
    <lineage>
        <taxon>Eukaryota</taxon>
        <taxon>Viridiplantae</taxon>
        <taxon>Streptophyta</taxon>
        <taxon>Embryophyta</taxon>
        <taxon>Tracheophyta</taxon>
        <taxon>Spermatophyta</taxon>
        <taxon>Magnoliopsida</taxon>
        <taxon>eudicotyledons</taxon>
        <taxon>Gunneridae</taxon>
        <taxon>Pentapetalae</taxon>
        <taxon>rosids</taxon>
        <taxon>Vitales</taxon>
        <taxon>Vitaceae</taxon>
        <taxon>Viteae</taxon>
        <taxon>Vitis</taxon>
    </lineage>
</organism>
<dbReference type="SMR" id="A0A438IST0"/>
<accession>A0A438IST0</accession>
<evidence type="ECO:0000256" key="5">
    <source>
        <dbReference type="ARBA" id="ARBA00022729"/>
    </source>
</evidence>
<keyword evidence="5 7" id="KW-0732">Signal</keyword>
<dbReference type="KEGG" id="vvi:100250260"/>
<keyword evidence="6" id="KW-1015">Disulfide bond</keyword>
<dbReference type="Pfam" id="PF05498">
    <property type="entry name" value="RALF"/>
    <property type="match status" value="1"/>
</dbReference>
<comment type="caution">
    <text evidence="8">The sequence shown here is derived from an EMBL/GenBank/DDBJ whole genome shotgun (WGS) entry which is preliminary data.</text>
</comment>
<dbReference type="Gramene" id="Vitis05g01287.t01">
    <property type="protein sequence ID" value="Vitis05g01287.t01.CDS"/>
    <property type="gene ID" value="Vitis05g01287"/>
</dbReference>
<evidence type="ECO:0000256" key="3">
    <source>
        <dbReference type="ARBA" id="ARBA00022525"/>
    </source>
</evidence>
<evidence type="ECO:0000313" key="8">
    <source>
        <dbReference type="EMBL" id="RVW99770.1"/>
    </source>
</evidence>
<gene>
    <name evidence="8" type="primary">RALFL24_1</name>
    <name evidence="8" type="ORF">CK203_029269</name>
</gene>
<dbReference type="PANTHER" id="PTHR33136:SF36">
    <property type="entry name" value="PROTEIN RALF-LIKE 31"/>
    <property type="match status" value="1"/>
</dbReference>
<evidence type="ECO:0000256" key="1">
    <source>
        <dbReference type="ARBA" id="ARBA00004613"/>
    </source>
</evidence>
<dbReference type="GO" id="GO:0005179">
    <property type="term" value="F:hormone activity"/>
    <property type="evidence" value="ECO:0007669"/>
    <property type="project" value="UniProtKB-KW"/>
</dbReference>
<feature type="signal peptide" evidence="7">
    <location>
        <begin position="1"/>
        <end position="23"/>
    </location>
</feature>
<evidence type="ECO:0000256" key="6">
    <source>
        <dbReference type="ARBA" id="ARBA00023157"/>
    </source>
</evidence>
<dbReference type="GO" id="GO:0005576">
    <property type="term" value="C:extracellular region"/>
    <property type="evidence" value="ECO:0007669"/>
    <property type="project" value="UniProtKB-SubCell"/>
</dbReference>
<dbReference type="AlphaFoldDB" id="A0A438IST0"/>
<dbReference type="GO" id="GO:0040008">
    <property type="term" value="P:regulation of growth"/>
    <property type="evidence" value="ECO:0007669"/>
    <property type="project" value="UniProtKB-ARBA"/>
</dbReference>